<dbReference type="Gene3D" id="2.120.10.80">
    <property type="entry name" value="Kelch-type beta propeller"/>
    <property type="match status" value="2"/>
</dbReference>
<feature type="domain" description="Secretion system C-terminal sorting" evidence="3">
    <location>
        <begin position="1480"/>
        <end position="1552"/>
    </location>
</feature>
<feature type="domain" description="Pyrrolo-quinoline quinone repeat" evidence="2">
    <location>
        <begin position="464"/>
        <end position="693"/>
    </location>
</feature>
<dbReference type="InterPro" id="IPR011047">
    <property type="entry name" value="Quinoprotein_ADH-like_sf"/>
</dbReference>
<evidence type="ECO:0000313" key="6">
    <source>
        <dbReference type="EMBL" id="MDO1451230.1"/>
    </source>
</evidence>
<comment type="caution">
    <text evidence="6">The sequence shown here is derived from an EMBL/GenBank/DDBJ whole genome shotgun (WGS) entry which is preliminary data.</text>
</comment>
<dbReference type="Pfam" id="PF13360">
    <property type="entry name" value="PQQ_2"/>
    <property type="match status" value="2"/>
</dbReference>
<dbReference type="PANTHER" id="PTHR31778:SF2">
    <property type="entry name" value="BUD SITE SELECTION PROTEIN RAX2"/>
    <property type="match status" value="1"/>
</dbReference>
<dbReference type="InterPro" id="IPR013783">
    <property type="entry name" value="Ig-like_fold"/>
</dbReference>
<evidence type="ECO:0000259" key="5">
    <source>
        <dbReference type="Pfam" id="PF24595"/>
    </source>
</evidence>
<dbReference type="Pfam" id="PF19081">
    <property type="entry name" value="Ig_7"/>
    <property type="match status" value="1"/>
</dbReference>
<accession>A0ABT8RGL2</accession>
<dbReference type="InterPro" id="IPR026444">
    <property type="entry name" value="Secre_tail"/>
</dbReference>
<evidence type="ECO:0000259" key="3">
    <source>
        <dbReference type="Pfam" id="PF18962"/>
    </source>
</evidence>
<sequence length="1553" mass="167622">MKKIYFLLLCLFIFRALQAQELDTNLWETDGQVNTIVRNGNTIYLGGAFSYVGPNTGSGVVMNLSDGELDQTPSFKIIGNVNTSIPDGKGGWFIGGSFTQVQGEARTGLAHLLPNGMLNQAWNPILTKPYNLTSTVNTLVLSNNTLFIGGDFTSIGEVNRNNLAALDASTGKVIAWNPSPDLYGHVYSLAFFDNTIYVGGDFTSIGGASRNHLAAIDALTGEATAWNPNANSLIHTITISGNTVYVGGYFSSIGGQSRNLLAALDVTTGQATAWNPNLSISNSSYAPRVITIAVSGNIIYVGGFFTAVGRERRDNLAAIDGITGQATAWNPLIGGSKYDWGISSLAVSNNIVYVGGNFTLVGGENRQHLAAIDAATGKPTSWSPIMNKAVYNISISDNTIFVGGEFTSVDGESRNNLAAIDITTGQATAWKPESNGPVKALAFAENTLYVGGTFNSIGKESRNNLAAIDITTGQVTAWNPNPNTSDYNIGIQSLALAGSMIYIAGDFAFIGGESRNKLASIHTATGLATTWNPNLHEYDYITTLVISNKKLYVGGRFGLIANETRNSLASFDITTGQITPWNPNLVNSGTIEALAIANNRVYVGGDLLFTDVTDKYNLAAVDATTGKNISWYPNPTGGLGYVVKLAASNNIVYASGLFTTIGGQERNGLAAFDAISGQVTSWNPNLNLVGSVNEIAIYDSVIYLGGMFQSIQGKGVSNFAALSKDMHVPTYNLLKGTVYEDTNGNCVKDAGEKGIPSMVVVAKPGDFYGFTDSLGNYTLAVDTGRYTIEQVISETKAAFIKQTCPITPNSHLVHFTGSNESIARLNFANQIALLPQLSVNVSSDRRRRCFTNTTTVSYCNNGTADAADAKVYVQLPEYVVLKSANAVYTKDTNNNYIFNIGSLSADACGKIVIQDSVICGNSSIRDLTQCTKAWITPANSSTPSGNWDQSDITLKAKCLENGRVYLGIYNSGKGNMADSSAFRIYFDAQLVFMANYKLAKGDSLILQVPANGQTMRLEVDQRLYHPSRIQSHITIEACGTNKQGTVSKGYVNQQVQEEEELEIATECLPIIDSFDPNDKTVSPQGIGSEHYTPTNKALDYVIRFQNTGTDVAYKVVVVDTLSEHLDIRTLQVGAVSHSYKITVSGKGKPVLTFTFDNIMLPDSNRNELQSHGYIQFRIKPKANLPEKTQIDNFADIFFDYNEPVRTNTTFNTIYDIPVIIPSGNMPAITICLPSAKSFAGNNRFISRQDTIYMQADLPTYGEGKWKLLKGQGIIKDLTNPASLIADIGYGENIFEWKVSSNSCATDSTVSVVTIKRISPPTVITVDSVCGQGSITFRASGSDTNQYRWYHARDTASVVATGSVFTTPVLSATSTYYVSITESGYETEKIASKAVVKPLPPTPIVTQSSSDSLFCSIAGTSYQWFMNGNAIPVTSQRIQVSESGNYTVSVSVDECTSPMSEIFTYEKITTGLEELSLQIRVYPNPASGTVFVELPLGWQAKVSLLDPIGRTLIIHDFTSIDQKKEIVLSGIKAGIYMLYIETQKGMVVKKLTIR</sequence>
<dbReference type="RefSeq" id="WP_302042030.1">
    <property type="nucleotide sequence ID" value="NZ_JAUKPO010000048.1"/>
</dbReference>
<dbReference type="SUPFAM" id="SSF117074">
    <property type="entry name" value="Hypothetical protein PA1324"/>
    <property type="match status" value="1"/>
</dbReference>
<evidence type="ECO:0000256" key="1">
    <source>
        <dbReference type="SAM" id="SignalP"/>
    </source>
</evidence>
<keyword evidence="1" id="KW-0732">Signal</keyword>
<feature type="domain" description="Pyrrolo-quinoline quinone repeat" evidence="2">
    <location>
        <begin position="161"/>
        <end position="426"/>
    </location>
</feature>
<protein>
    <submittedName>
        <fullName evidence="6">PQQ-binding-like beta-propeller repeat protein</fullName>
    </submittedName>
</protein>
<reference evidence="6" key="1">
    <citation type="submission" date="2023-07" db="EMBL/GenBank/DDBJ databases">
        <title>The genome sequence of Rhodocytophaga aerolata KACC 12507.</title>
        <authorList>
            <person name="Zhang X."/>
        </authorList>
    </citation>
    <scope>NUCLEOTIDE SEQUENCE</scope>
    <source>
        <strain evidence="6">KACC 12507</strain>
    </source>
</reference>
<dbReference type="Proteomes" id="UP001168528">
    <property type="component" value="Unassembled WGS sequence"/>
</dbReference>
<dbReference type="SUPFAM" id="SSF50965">
    <property type="entry name" value="Galactose oxidase, central domain"/>
    <property type="match status" value="1"/>
</dbReference>
<evidence type="ECO:0000313" key="7">
    <source>
        <dbReference type="Proteomes" id="UP001168528"/>
    </source>
</evidence>
<evidence type="ECO:0000259" key="4">
    <source>
        <dbReference type="Pfam" id="PF19081"/>
    </source>
</evidence>
<dbReference type="EMBL" id="JAUKPO010000048">
    <property type="protein sequence ID" value="MDO1451230.1"/>
    <property type="molecule type" value="Genomic_DNA"/>
</dbReference>
<dbReference type="Pfam" id="PF18962">
    <property type="entry name" value="Por_Secre_tail"/>
    <property type="match status" value="1"/>
</dbReference>
<dbReference type="InterPro" id="IPR011043">
    <property type="entry name" value="Gal_Oxase/kelch_b-propeller"/>
</dbReference>
<proteinExistence type="predicted"/>
<dbReference type="InterPro" id="IPR055353">
    <property type="entry name" value="DUF7619"/>
</dbReference>
<dbReference type="Pfam" id="PF24595">
    <property type="entry name" value="DUF7619"/>
    <property type="match status" value="1"/>
</dbReference>
<dbReference type="Gene3D" id="2.60.40.10">
    <property type="entry name" value="Immunoglobulins"/>
    <property type="match status" value="1"/>
</dbReference>
<feature type="domain" description="DUF7619" evidence="5">
    <location>
        <begin position="1075"/>
        <end position="1212"/>
    </location>
</feature>
<feature type="domain" description="Ig-like" evidence="4">
    <location>
        <begin position="1320"/>
        <end position="1397"/>
    </location>
</feature>
<dbReference type="SUPFAM" id="SSF50998">
    <property type="entry name" value="Quinoprotein alcohol dehydrogenase-like"/>
    <property type="match status" value="2"/>
</dbReference>
<name>A0ABT8RGL2_9BACT</name>
<gene>
    <name evidence="6" type="ORF">Q0590_33460</name>
</gene>
<dbReference type="InterPro" id="IPR044023">
    <property type="entry name" value="Ig_7"/>
</dbReference>
<dbReference type="InterPro" id="IPR015915">
    <property type="entry name" value="Kelch-typ_b-propeller"/>
</dbReference>
<keyword evidence="7" id="KW-1185">Reference proteome</keyword>
<feature type="chain" id="PRO_5046037959" evidence="1">
    <location>
        <begin position="20"/>
        <end position="1553"/>
    </location>
</feature>
<dbReference type="NCBIfam" id="TIGR04183">
    <property type="entry name" value="Por_Secre_tail"/>
    <property type="match status" value="1"/>
</dbReference>
<dbReference type="InterPro" id="IPR002372">
    <property type="entry name" value="PQQ_rpt_dom"/>
</dbReference>
<dbReference type="PANTHER" id="PTHR31778">
    <property type="entry name" value="BUD SITE SELECTION PROTEIN RAX2"/>
    <property type="match status" value="1"/>
</dbReference>
<evidence type="ECO:0000259" key="2">
    <source>
        <dbReference type="Pfam" id="PF13360"/>
    </source>
</evidence>
<organism evidence="6 7">
    <name type="scientific">Rhodocytophaga aerolata</name>
    <dbReference type="NCBI Taxonomy" id="455078"/>
    <lineage>
        <taxon>Bacteria</taxon>
        <taxon>Pseudomonadati</taxon>
        <taxon>Bacteroidota</taxon>
        <taxon>Cytophagia</taxon>
        <taxon>Cytophagales</taxon>
        <taxon>Rhodocytophagaceae</taxon>
        <taxon>Rhodocytophaga</taxon>
    </lineage>
</organism>
<feature type="signal peptide" evidence="1">
    <location>
        <begin position="1"/>
        <end position="19"/>
    </location>
</feature>